<dbReference type="InterPro" id="IPR050833">
    <property type="entry name" value="Poly_Biosynth_Transport"/>
</dbReference>
<protein>
    <submittedName>
        <fullName evidence="7">Polysaccharide biosynthesis protein</fullName>
    </submittedName>
</protein>
<feature type="transmembrane region" description="Helical" evidence="6">
    <location>
        <begin position="414"/>
        <end position="435"/>
    </location>
</feature>
<feature type="transmembrane region" description="Helical" evidence="6">
    <location>
        <begin position="356"/>
        <end position="376"/>
    </location>
</feature>
<dbReference type="InterPro" id="IPR002797">
    <property type="entry name" value="Polysacc_synth"/>
</dbReference>
<feature type="transmembrane region" description="Helical" evidence="6">
    <location>
        <begin position="456"/>
        <end position="473"/>
    </location>
</feature>
<accession>C0GIZ3</accession>
<keyword evidence="2" id="KW-1003">Cell membrane</keyword>
<dbReference type="PIRSF" id="PIRSF038958">
    <property type="entry name" value="PG_synth_SpoVB"/>
    <property type="match status" value="1"/>
</dbReference>
<feature type="transmembrane region" description="Helical" evidence="6">
    <location>
        <begin position="227"/>
        <end position="251"/>
    </location>
</feature>
<sequence>MTKQSFLKGAAILTLAGISVRFVGAFFRIVLAMFIGDEGIGLFQMAYPVYSTLLAVSTAGVPIAISKLVAENLARGNYRGAYRTFRVALSILALSGFLISALLYLGAEYFAGFLTDPLAYLPLVSISPAIFLVTVMSAYRGFFQGQQQMMPTAISQIAEQLGRVVIALLLVLFLLPMGLEYAAAGASFGAAAGAFCGLLILVVVWLRQKKQFMHRLKRQRVKDDENIRAIIYRIFALSVPITLGSLVMPLITLVDLSIVPQQLNAAGFDTIRARALYGQLTGMATPIIHIPTIITVALAISLVPAMSEALALRKNSLVRERSYLAVRMTLLLGIPSAVGLYLLAEPITVLLFDNAEAGQVLAVLSLGVVFLTLYQTTSAILQGLGRTMDPVITLFWGALIKTGLTWYLTASPQLHIRGAALATVIGFGIAAILNVQRVQRLADMPLRPVETLLKPLVASVGMAVAVLSIYSNFDLLHSFLSPSAAEKGVTLVAIIVGALAYAVLLFLLGGIRREDLLLLPKIGEPLVRLAEKFHLLRG</sequence>
<feature type="transmembrane region" description="Helical" evidence="6">
    <location>
        <begin position="185"/>
        <end position="206"/>
    </location>
</feature>
<dbReference type="STRING" id="555088.DealDRAFT_2452"/>
<evidence type="ECO:0000256" key="5">
    <source>
        <dbReference type="ARBA" id="ARBA00023136"/>
    </source>
</evidence>
<dbReference type="PANTHER" id="PTHR30250">
    <property type="entry name" value="PST FAMILY PREDICTED COLANIC ACID TRANSPORTER"/>
    <property type="match status" value="1"/>
</dbReference>
<comment type="caution">
    <text evidence="7">The sequence shown here is derived from an EMBL/GenBank/DDBJ whole genome shotgun (WGS) entry which is preliminary data.</text>
</comment>
<dbReference type="InterPro" id="IPR024923">
    <property type="entry name" value="PG_synth_SpoVB"/>
</dbReference>
<feature type="transmembrane region" description="Helical" evidence="6">
    <location>
        <begin position="388"/>
        <end position="408"/>
    </location>
</feature>
<evidence type="ECO:0000256" key="4">
    <source>
        <dbReference type="ARBA" id="ARBA00022989"/>
    </source>
</evidence>
<evidence type="ECO:0000256" key="6">
    <source>
        <dbReference type="SAM" id="Phobius"/>
    </source>
</evidence>
<feature type="transmembrane region" description="Helical" evidence="6">
    <location>
        <begin position="87"/>
        <end position="107"/>
    </location>
</feature>
<name>C0GIZ3_DETAL</name>
<evidence type="ECO:0000313" key="8">
    <source>
        <dbReference type="Proteomes" id="UP000006443"/>
    </source>
</evidence>
<feature type="transmembrane region" description="Helical" evidence="6">
    <location>
        <begin position="47"/>
        <end position="66"/>
    </location>
</feature>
<dbReference type="CDD" id="cd13124">
    <property type="entry name" value="MATE_SpoVB_like"/>
    <property type="match status" value="1"/>
</dbReference>
<proteinExistence type="predicted"/>
<keyword evidence="4 6" id="KW-1133">Transmembrane helix</keyword>
<dbReference type="PANTHER" id="PTHR30250:SF21">
    <property type="entry name" value="LIPID II FLIPPASE MURJ"/>
    <property type="match status" value="1"/>
</dbReference>
<reference evidence="7 8" key="1">
    <citation type="submission" date="2009-02" db="EMBL/GenBank/DDBJ databases">
        <title>Sequencing of the draft genome and assembly of Dethiobacter alkaliphilus AHT 1.</title>
        <authorList>
            <consortium name="US DOE Joint Genome Institute (JGI-PGF)"/>
            <person name="Lucas S."/>
            <person name="Copeland A."/>
            <person name="Lapidus A."/>
            <person name="Glavina del Rio T."/>
            <person name="Dalin E."/>
            <person name="Tice H."/>
            <person name="Bruce D."/>
            <person name="Goodwin L."/>
            <person name="Pitluck S."/>
            <person name="Larimer F."/>
            <person name="Land M.L."/>
            <person name="Hauser L."/>
            <person name="Muyzer G."/>
        </authorList>
    </citation>
    <scope>NUCLEOTIDE SEQUENCE [LARGE SCALE GENOMIC DNA]</scope>
    <source>
        <strain evidence="7 8">AHT 1</strain>
    </source>
</reference>
<dbReference type="OrthoDB" id="9775950at2"/>
<evidence type="ECO:0000256" key="3">
    <source>
        <dbReference type="ARBA" id="ARBA00022692"/>
    </source>
</evidence>
<gene>
    <name evidence="7" type="ORF">DealDRAFT_2452</name>
</gene>
<comment type="subcellular location">
    <subcellularLocation>
        <location evidence="1">Cell membrane</location>
        <topology evidence="1">Multi-pass membrane protein</topology>
    </subcellularLocation>
</comment>
<organism evidence="7 8">
    <name type="scientific">Dethiobacter alkaliphilus AHT 1</name>
    <dbReference type="NCBI Taxonomy" id="555088"/>
    <lineage>
        <taxon>Bacteria</taxon>
        <taxon>Bacillati</taxon>
        <taxon>Bacillota</taxon>
        <taxon>Dethiobacteria</taxon>
        <taxon>Dethiobacterales</taxon>
        <taxon>Dethiobacteraceae</taxon>
        <taxon>Dethiobacter</taxon>
    </lineage>
</organism>
<keyword evidence="8" id="KW-1185">Reference proteome</keyword>
<dbReference type="RefSeq" id="WP_008517854.1">
    <property type="nucleotide sequence ID" value="NZ_ACJM01000014.1"/>
</dbReference>
<keyword evidence="5 6" id="KW-0472">Membrane</keyword>
<dbReference type="Pfam" id="PF01943">
    <property type="entry name" value="Polysacc_synt"/>
    <property type="match status" value="1"/>
</dbReference>
<dbReference type="eggNOG" id="COG2244">
    <property type="taxonomic scope" value="Bacteria"/>
</dbReference>
<feature type="transmembrane region" description="Helical" evidence="6">
    <location>
        <begin position="488"/>
        <end position="511"/>
    </location>
</feature>
<dbReference type="Proteomes" id="UP000006443">
    <property type="component" value="Unassembled WGS sequence"/>
</dbReference>
<feature type="transmembrane region" description="Helical" evidence="6">
    <location>
        <begin position="12"/>
        <end position="35"/>
    </location>
</feature>
<feature type="transmembrane region" description="Helical" evidence="6">
    <location>
        <begin position="119"/>
        <end position="139"/>
    </location>
</feature>
<feature type="transmembrane region" description="Helical" evidence="6">
    <location>
        <begin position="287"/>
        <end position="312"/>
    </location>
</feature>
<dbReference type="GO" id="GO:0005886">
    <property type="term" value="C:plasma membrane"/>
    <property type="evidence" value="ECO:0007669"/>
    <property type="project" value="UniProtKB-SubCell"/>
</dbReference>
<dbReference type="AlphaFoldDB" id="C0GIZ3"/>
<keyword evidence="3 6" id="KW-0812">Transmembrane</keyword>
<feature type="transmembrane region" description="Helical" evidence="6">
    <location>
        <begin position="324"/>
        <end position="344"/>
    </location>
</feature>
<feature type="transmembrane region" description="Helical" evidence="6">
    <location>
        <begin position="160"/>
        <end position="179"/>
    </location>
</feature>
<dbReference type="EMBL" id="ACJM01000014">
    <property type="protein sequence ID" value="EEG76626.1"/>
    <property type="molecule type" value="Genomic_DNA"/>
</dbReference>
<evidence type="ECO:0000256" key="1">
    <source>
        <dbReference type="ARBA" id="ARBA00004651"/>
    </source>
</evidence>
<evidence type="ECO:0000256" key="2">
    <source>
        <dbReference type="ARBA" id="ARBA00022475"/>
    </source>
</evidence>
<evidence type="ECO:0000313" key="7">
    <source>
        <dbReference type="EMBL" id="EEG76626.1"/>
    </source>
</evidence>